<dbReference type="Pfam" id="PF03212">
    <property type="entry name" value="Pertactin"/>
    <property type="match status" value="1"/>
</dbReference>
<dbReference type="SUPFAM" id="SSF103515">
    <property type="entry name" value="Autotransporter"/>
    <property type="match status" value="1"/>
</dbReference>
<dbReference type="SUPFAM" id="SSF51126">
    <property type="entry name" value="Pectin lyase-like"/>
    <property type="match status" value="1"/>
</dbReference>
<dbReference type="PANTHER" id="PTHR35037:SF7">
    <property type="entry name" value="AUTOTRANSPORTER"/>
    <property type="match status" value="1"/>
</dbReference>
<dbReference type="InterPro" id="IPR003991">
    <property type="entry name" value="Pertactin_virulence_factor"/>
</dbReference>
<evidence type="ECO:0000313" key="3">
    <source>
        <dbReference type="EMBL" id="VVO90493.1"/>
    </source>
</evidence>
<dbReference type="GO" id="GO:0019867">
    <property type="term" value="C:outer membrane"/>
    <property type="evidence" value="ECO:0007669"/>
    <property type="project" value="InterPro"/>
</dbReference>
<dbReference type="OrthoDB" id="6056869at2"/>
<reference evidence="3 4" key="1">
    <citation type="submission" date="2019-09" db="EMBL/GenBank/DDBJ databases">
        <authorList>
            <person name="Chandra G."/>
            <person name="Truman W A."/>
        </authorList>
    </citation>
    <scope>NUCLEOTIDE SEQUENCE [LARGE SCALE GENOMIC DNA]</scope>
    <source>
        <strain evidence="3">PS880</strain>
    </source>
</reference>
<dbReference type="PROSITE" id="PS51208">
    <property type="entry name" value="AUTOTRANSPORTER"/>
    <property type="match status" value="1"/>
</dbReference>
<dbReference type="SMART" id="SM00869">
    <property type="entry name" value="Autotransporter"/>
    <property type="match status" value="1"/>
</dbReference>
<dbReference type="Gene3D" id="2.160.20.20">
    <property type="match status" value="1"/>
</dbReference>
<organism evidence="3 4">
    <name type="scientific">Pseudomonas fluorescens</name>
    <dbReference type="NCBI Taxonomy" id="294"/>
    <lineage>
        <taxon>Bacteria</taxon>
        <taxon>Pseudomonadati</taxon>
        <taxon>Pseudomonadota</taxon>
        <taxon>Gammaproteobacteria</taxon>
        <taxon>Pseudomonadales</taxon>
        <taxon>Pseudomonadaceae</taxon>
        <taxon>Pseudomonas</taxon>
    </lineage>
</organism>
<sequence>MSIRLKCTFVDLSSRYIMLVVMPLLVTNQALARTLLPGETAVISNPSSAETWAAGRGSSLKINGGSTLSIAASGASSVVLNGVTTTGTSGVSAVQITNSTADIFGSTIFGNRVGLQAARTANSSTGSLVNVSDSVISGVIGGAAVSSYSILNLSNTRVEGTGVNSYGLALLGGSANVGNNSHIVGEQNGVVFKADPTDTQSSQLVLSRSHVESKSGAAILVDVPSISGSTVRVDVNDGSSIEGGNGVIFDVRGGAVATMNVNRSTLSGDIVSDSASRTSVVLGNEAVLNGRMENVANVTINETGQWNVTGSSNVGSLEMNGGTVSMHSAGGFYQLNLDRLAGSGGNFELKTDFATGETDSLNISGEASGKHQLVVSSSGQDPASGQPITLVHTGGGDAQFSLNGNSVDLGTFSYKLANSGNDWFLDPTTSVVSPGARSILALFNTTIPTWYGDMAPVHSRLGELRNSEGKAGTWGRFYGKKYNVADGSGVGYQQTQRGFSLGADAPLPFGDEQWVIGVLAGQSRSNLNLDYGTSGTINSYYLGTYATWADRASGYYFDGLLKFNHYRNESSVSLSDGDRAKGHNNTSGIGWESELGRHIMFNGTSFIEPFARLSAVVIQGDDFSLDNGMEAKGDSARSLLGSVGMRVGHSFNFKKGVSVQPYLKGSWDHEFEDNNEVKVNNTVFNNDLSGSRAAFGGGLAVSMSEALQGHAEFDYINGKNFEQPYGFSVGLLYKW</sequence>
<dbReference type="InterPro" id="IPR011050">
    <property type="entry name" value="Pectin_lyase_fold/virulence"/>
</dbReference>
<dbReference type="CDD" id="cd01343">
    <property type="entry name" value="PL1_Passenger_AT"/>
    <property type="match status" value="1"/>
</dbReference>
<dbReference type="Pfam" id="PF03797">
    <property type="entry name" value="Autotransporter"/>
    <property type="match status" value="1"/>
</dbReference>
<dbReference type="InterPro" id="IPR006315">
    <property type="entry name" value="OM_autotransptr_brl_dom"/>
</dbReference>
<accession>A0A5E7K4F1</accession>
<proteinExistence type="predicted"/>
<dbReference type="RefSeq" id="WP_150779800.1">
    <property type="nucleotide sequence ID" value="NZ_CABVIH010000010.1"/>
</dbReference>
<feature type="domain" description="Autotransporter" evidence="2">
    <location>
        <begin position="466"/>
        <end position="735"/>
    </location>
</feature>
<dbReference type="PRINTS" id="PR01484">
    <property type="entry name" value="PRTACTNFAMLY"/>
</dbReference>
<dbReference type="InterPro" id="IPR012332">
    <property type="entry name" value="Autotransporter_pectin_lyase_C"/>
</dbReference>
<dbReference type="NCBIfam" id="TIGR01414">
    <property type="entry name" value="autotrans_barl"/>
    <property type="match status" value="1"/>
</dbReference>
<dbReference type="InterPro" id="IPR051551">
    <property type="entry name" value="Autotransporter_adhesion"/>
</dbReference>
<dbReference type="EMBL" id="CABVIH010000010">
    <property type="protein sequence ID" value="VVO90493.1"/>
    <property type="molecule type" value="Genomic_DNA"/>
</dbReference>
<gene>
    <name evidence="3" type="ORF">PS880_02278</name>
</gene>
<dbReference type="InterPro" id="IPR036709">
    <property type="entry name" value="Autotransporte_beta_dom_sf"/>
</dbReference>
<protein>
    <recommendedName>
        <fullName evidence="2">Autotransporter domain-containing protein</fullName>
    </recommendedName>
</protein>
<keyword evidence="1" id="KW-0732">Signal</keyword>
<dbReference type="InterPro" id="IPR004899">
    <property type="entry name" value="Pertactin_central"/>
</dbReference>
<dbReference type="PANTHER" id="PTHR35037">
    <property type="entry name" value="C-TERMINAL REGION OF AIDA-LIKE PROTEIN"/>
    <property type="match status" value="1"/>
</dbReference>
<evidence type="ECO:0000313" key="4">
    <source>
        <dbReference type="Proteomes" id="UP000375525"/>
    </source>
</evidence>
<dbReference type="Proteomes" id="UP000375525">
    <property type="component" value="Unassembled WGS sequence"/>
</dbReference>
<evidence type="ECO:0000256" key="1">
    <source>
        <dbReference type="ARBA" id="ARBA00022729"/>
    </source>
</evidence>
<dbReference type="AlphaFoldDB" id="A0A5E7K4F1"/>
<evidence type="ECO:0000259" key="2">
    <source>
        <dbReference type="PROSITE" id="PS51208"/>
    </source>
</evidence>
<name>A0A5E7K4F1_PSEFL</name>
<dbReference type="InterPro" id="IPR005546">
    <property type="entry name" value="Autotransporte_beta"/>
</dbReference>
<dbReference type="Gene3D" id="2.40.128.130">
    <property type="entry name" value="Autotransporter beta-domain"/>
    <property type="match status" value="1"/>
</dbReference>